<evidence type="ECO:0000256" key="3">
    <source>
        <dbReference type="ARBA" id="ARBA00022857"/>
    </source>
</evidence>
<evidence type="ECO:0000256" key="7">
    <source>
        <dbReference type="ARBA" id="ARBA00049485"/>
    </source>
</evidence>
<evidence type="ECO:0000256" key="2">
    <source>
        <dbReference type="ARBA" id="ARBA00012845"/>
    </source>
</evidence>
<dbReference type="PANTHER" id="PTHR43827:SF3">
    <property type="entry name" value="NADP-DEPENDENT OXIDOREDUCTASE DOMAIN-CONTAINING PROTEIN"/>
    <property type="match status" value="1"/>
</dbReference>
<dbReference type="InterPro" id="IPR023210">
    <property type="entry name" value="NADP_OxRdtase_dom"/>
</dbReference>
<dbReference type="Proteomes" id="UP001610444">
    <property type="component" value="Unassembled WGS sequence"/>
</dbReference>
<dbReference type="PROSITE" id="PS00798">
    <property type="entry name" value="ALDOKETO_REDUCTASE_1"/>
    <property type="match status" value="1"/>
</dbReference>
<dbReference type="PIRSF" id="PIRSF000097">
    <property type="entry name" value="AKR"/>
    <property type="match status" value="1"/>
</dbReference>
<comment type="catalytic activity">
    <reaction evidence="6">
        <text>xylitol + NADP(+) = D-xylose + NADPH + H(+)</text>
        <dbReference type="Rhea" id="RHEA:27445"/>
        <dbReference type="ChEBI" id="CHEBI:15378"/>
        <dbReference type="ChEBI" id="CHEBI:17151"/>
        <dbReference type="ChEBI" id="CHEBI:53455"/>
        <dbReference type="ChEBI" id="CHEBI:57783"/>
        <dbReference type="ChEBI" id="CHEBI:58349"/>
        <dbReference type="EC" id="1.1.1.307"/>
    </reaction>
</comment>
<dbReference type="PANTHER" id="PTHR43827">
    <property type="entry name" value="2,5-DIKETO-D-GLUCONIC ACID REDUCTASE"/>
    <property type="match status" value="1"/>
</dbReference>
<evidence type="ECO:0000256" key="1">
    <source>
        <dbReference type="ARBA" id="ARBA00007905"/>
    </source>
</evidence>
<keyword evidence="3" id="KW-0521">NADP</keyword>
<sequence length="322" mass="35886">MTAPPICTKAFKLNNGTYMPAVGLGRLGTSDAKALEESIVHALQTGYRLIDTAQYYGIESVVGRAIRNSGVPRSAITVVTKFWGNLHHDVAAALAISLRELDLDYVDVFLMHWPWAMTPDGKPLRIHESPTFVETWRQMEKLVGETCRGIGVCNFTQKTLGVLLEHATIVPVVNQVELHALNPCLRLVPYCQERGIHVMGWGTLGGDSQVAKGHILTDKRFTSIAQKYGCSPGTLSLSWAVQRGTTVIPKSSSATRIAQNIRLVTLEEDDMAKINSAHREIELHRICNIHHLLWIKLDGRRTLQGWTEVDFGWEDEQGNWLT</sequence>
<protein>
    <recommendedName>
        <fullName evidence="2">D-xylose reductase [NAD(P)H]</fullName>
        <ecNumber evidence="2">1.1.1.307</ecNumber>
    </recommendedName>
</protein>
<accession>A0ABR4JIJ0</accession>
<evidence type="ECO:0000256" key="4">
    <source>
        <dbReference type="ARBA" id="ARBA00023002"/>
    </source>
</evidence>
<organism evidence="9 10">
    <name type="scientific">Aspergillus pseudodeflectus</name>
    <dbReference type="NCBI Taxonomy" id="176178"/>
    <lineage>
        <taxon>Eukaryota</taxon>
        <taxon>Fungi</taxon>
        <taxon>Dikarya</taxon>
        <taxon>Ascomycota</taxon>
        <taxon>Pezizomycotina</taxon>
        <taxon>Eurotiomycetes</taxon>
        <taxon>Eurotiomycetidae</taxon>
        <taxon>Eurotiales</taxon>
        <taxon>Aspergillaceae</taxon>
        <taxon>Aspergillus</taxon>
        <taxon>Aspergillus subgen. Nidulantes</taxon>
    </lineage>
</organism>
<evidence type="ECO:0000256" key="6">
    <source>
        <dbReference type="ARBA" id="ARBA00047534"/>
    </source>
</evidence>
<comment type="similarity">
    <text evidence="1">Belongs to the aldo/keto reductase family.</text>
</comment>
<dbReference type="CDD" id="cd19071">
    <property type="entry name" value="AKR_AKR1-5-like"/>
    <property type="match status" value="1"/>
</dbReference>
<dbReference type="Gene3D" id="3.20.20.100">
    <property type="entry name" value="NADP-dependent oxidoreductase domain"/>
    <property type="match status" value="1"/>
</dbReference>
<reference evidence="9 10" key="1">
    <citation type="submission" date="2024-07" db="EMBL/GenBank/DDBJ databases">
        <title>Section-level genome sequencing and comparative genomics of Aspergillus sections Usti and Cavernicolus.</title>
        <authorList>
            <consortium name="Lawrence Berkeley National Laboratory"/>
            <person name="Nybo J.L."/>
            <person name="Vesth T.C."/>
            <person name="Theobald S."/>
            <person name="Frisvad J.C."/>
            <person name="Larsen T.O."/>
            <person name="Kjaerboelling I."/>
            <person name="Rothschild-Mancinelli K."/>
            <person name="Lyhne E.K."/>
            <person name="Kogle M.E."/>
            <person name="Barry K."/>
            <person name="Clum A."/>
            <person name="Na H."/>
            <person name="Ledsgaard L."/>
            <person name="Lin J."/>
            <person name="Lipzen A."/>
            <person name="Kuo A."/>
            <person name="Riley R."/>
            <person name="Mondo S."/>
            <person name="LaButti K."/>
            <person name="Haridas S."/>
            <person name="Pangalinan J."/>
            <person name="Salamov A.A."/>
            <person name="Simmons B.A."/>
            <person name="Magnuson J.K."/>
            <person name="Chen J."/>
            <person name="Drula E."/>
            <person name="Henrissat B."/>
            <person name="Wiebenga A."/>
            <person name="Lubbers R.J."/>
            <person name="Gomes A.C."/>
            <person name="Macurrencykelacurrency M.R."/>
            <person name="Stajich J."/>
            <person name="Grigoriev I.V."/>
            <person name="Mortensen U.H."/>
            <person name="De vries R.P."/>
            <person name="Baker S.E."/>
            <person name="Andersen M.R."/>
        </authorList>
    </citation>
    <scope>NUCLEOTIDE SEQUENCE [LARGE SCALE GENOMIC DNA]</scope>
    <source>
        <strain evidence="9 10">CBS 756.74</strain>
    </source>
</reference>
<name>A0ABR4JIJ0_9EURO</name>
<keyword evidence="4" id="KW-0560">Oxidoreductase</keyword>
<evidence type="ECO:0000259" key="8">
    <source>
        <dbReference type="Pfam" id="PF00248"/>
    </source>
</evidence>
<dbReference type="GeneID" id="98162232"/>
<dbReference type="InterPro" id="IPR020471">
    <property type="entry name" value="AKR"/>
</dbReference>
<dbReference type="EC" id="1.1.1.307" evidence="2"/>
<comment type="catalytic activity">
    <reaction evidence="7">
        <text>xylitol + NAD(+) = D-xylose + NADH + H(+)</text>
        <dbReference type="Rhea" id="RHEA:27441"/>
        <dbReference type="ChEBI" id="CHEBI:15378"/>
        <dbReference type="ChEBI" id="CHEBI:17151"/>
        <dbReference type="ChEBI" id="CHEBI:53455"/>
        <dbReference type="ChEBI" id="CHEBI:57540"/>
        <dbReference type="ChEBI" id="CHEBI:57945"/>
        <dbReference type="EC" id="1.1.1.307"/>
    </reaction>
</comment>
<dbReference type="InterPro" id="IPR018170">
    <property type="entry name" value="Aldo/ket_reductase_CS"/>
</dbReference>
<dbReference type="RefSeq" id="XP_070893747.1">
    <property type="nucleotide sequence ID" value="XM_071047068.1"/>
</dbReference>
<comment type="function">
    <text evidence="5">Catalyzes the initial reaction in the xylose utilization pathway by reducing D-xylose into xylitol. Xylose is a major component of hemicelluloses such as xylan. Most fungi utilize D-xylose via three enzymatic reactions, xylose reductase (XR), xylitol dehydrogenase (XDH), and xylulokinase, to form xylulose 5-phosphate, which enters pentose phosphate pathway.</text>
</comment>
<evidence type="ECO:0000313" key="10">
    <source>
        <dbReference type="Proteomes" id="UP001610444"/>
    </source>
</evidence>
<dbReference type="SUPFAM" id="SSF51430">
    <property type="entry name" value="NAD(P)-linked oxidoreductase"/>
    <property type="match status" value="1"/>
</dbReference>
<dbReference type="PRINTS" id="PR00069">
    <property type="entry name" value="ALDKETRDTASE"/>
</dbReference>
<proteinExistence type="inferred from homology"/>
<comment type="caution">
    <text evidence="9">The sequence shown here is derived from an EMBL/GenBank/DDBJ whole genome shotgun (WGS) entry which is preliminary data.</text>
</comment>
<evidence type="ECO:0000313" key="9">
    <source>
        <dbReference type="EMBL" id="KAL2839859.1"/>
    </source>
</evidence>
<keyword evidence="10" id="KW-1185">Reference proteome</keyword>
<dbReference type="Pfam" id="PF00248">
    <property type="entry name" value="Aldo_ket_red"/>
    <property type="match status" value="1"/>
</dbReference>
<dbReference type="EMBL" id="JBFXLR010000070">
    <property type="protein sequence ID" value="KAL2839859.1"/>
    <property type="molecule type" value="Genomic_DNA"/>
</dbReference>
<evidence type="ECO:0000256" key="5">
    <source>
        <dbReference type="ARBA" id="ARBA00025065"/>
    </source>
</evidence>
<gene>
    <name evidence="9" type="ORF">BJX68DRAFT_271909</name>
</gene>
<feature type="domain" description="NADP-dependent oxidoreductase" evidence="8">
    <location>
        <begin position="23"/>
        <end position="277"/>
    </location>
</feature>
<dbReference type="InterPro" id="IPR036812">
    <property type="entry name" value="NAD(P)_OxRdtase_dom_sf"/>
</dbReference>